<comment type="caution">
    <text evidence="1">The sequence shown here is derived from an EMBL/GenBank/DDBJ whole genome shotgun (WGS) entry which is preliminary data.</text>
</comment>
<dbReference type="PIRSF" id="PIRSF033199">
    <property type="entry name" value="UCP033199"/>
    <property type="match status" value="1"/>
</dbReference>
<dbReference type="GeneID" id="94017538"/>
<dbReference type="STRING" id="428126.CLOSPI_00705"/>
<dbReference type="Pfam" id="PF09966">
    <property type="entry name" value="DUF2200"/>
    <property type="match status" value="1"/>
</dbReference>
<sequence length="116" mass="13728">MSSDKIYKMKFSKIYPLLVNKAVKKGRTKQEVDTIINWLTGYNEKQIETMLESDIDYATFFNEAPQKNEKRHLIKDKICNVKIEDIDEPLMKEIRYLDKLIDELAKGKAMDKILRK</sequence>
<dbReference type="HOGENOM" id="CLU_133735_0_0_9"/>
<dbReference type="InterPro" id="IPR014580">
    <property type="entry name" value="UCP033199"/>
</dbReference>
<organism evidence="1 2">
    <name type="scientific">Thomasclavelia spiroformis DSM 1552</name>
    <dbReference type="NCBI Taxonomy" id="428126"/>
    <lineage>
        <taxon>Bacteria</taxon>
        <taxon>Bacillati</taxon>
        <taxon>Bacillota</taxon>
        <taxon>Erysipelotrichia</taxon>
        <taxon>Erysipelotrichales</taxon>
        <taxon>Coprobacillaceae</taxon>
        <taxon>Thomasclavelia</taxon>
    </lineage>
</organism>
<reference evidence="1" key="1">
    <citation type="submission" date="2008-02" db="EMBL/GenBank/DDBJ databases">
        <authorList>
            <person name="Fulton L."/>
            <person name="Clifton S."/>
            <person name="Fulton B."/>
            <person name="Xu J."/>
            <person name="Minx P."/>
            <person name="Pepin K.H."/>
            <person name="Johnson M."/>
            <person name="Thiruvilangam P."/>
            <person name="Bhonagiri V."/>
            <person name="Nash W.E."/>
            <person name="Mardis E.R."/>
            <person name="Wilson R.K."/>
        </authorList>
    </citation>
    <scope>NUCLEOTIDE SEQUENCE [LARGE SCALE GENOMIC DNA]</scope>
    <source>
        <strain evidence="1">DSM 1552</strain>
    </source>
</reference>
<dbReference type="RefSeq" id="WP_004609189.1">
    <property type="nucleotide sequence ID" value="NZ_CP102275.1"/>
</dbReference>
<dbReference type="eggNOG" id="COG4898">
    <property type="taxonomic scope" value="Bacteria"/>
</dbReference>
<dbReference type="InterPro" id="IPR023204">
    <property type="entry name" value="SP1917_dom_sf"/>
</dbReference>
<evidence type="ECO:0000313" key="2">
    <source>
        <dbReference type="Proteomes" id="UP000004910"/>
    </source>
</evidence>
<evidence type="ECO:0000313" key="1">
    <source>
        <dbReference type="EMBL" id="EDS75311.1"/>
    </source>
</evidence>
<dbReference type="Gene3D" id="1.10.8.290">
    <property type="entry name" value="uncharacterized protein sp1917 domain"/>
    <property type="match status" value="1"/>
</dbReference>
<keyword evidence="2" id="KW-1185">Reference proteome</keyword>
<evidence type="ECO:0008006" key="3">
    <source>
        <dbReference type="Google" id="ProtNLM"/>
    </source>
</evidence>
<dbReference type="Proteomes" id="UP000004910">
    <property type="component" value="Unassembled WGS sequence"/>
</dbReference>
<dbReference type="EMBL" id="ABIK02000006">
    <property type="protein sequence ID" value="EDS75311.1"/>
    <property type="molecule type" value="Genomic_DNA"/>
</dbReference>
<dbReference type="AlphaFoldDB" id="B1C0H6"/>
<dbReference type="OrthoDB" id="3192540at2"/>
<proteinExistence type="predicted"/>
<protein>
    <recommendedName>
        <fullName evidence="3">DUF2200 domain-containing protein</fullName>
    </recommendedName>
</protein>
<reference evidence="1" key="2">
    <citation type="submission" date="2014-06" db="EMBL/GenBank/DDBJ databases">
        <title>Draft genome sequence of Clostridium spiroforme (DSM 1552).</title>
        <authorList>
            <person name="Sudarsanam P."/>
            <person name="Ley R."/>
            <person name="Guruge J."/>
            <person name="Turnbaugh P.J."/>
            <person name="Mahowald M."/>
            <person name="Liep D."/>
            <person name="Gordon J."/>
        </authorList>
    </citation>
    <scope>NUCLEOTIDE SEQUENCE</scope>
    <source>
        <strain evidence="1">DSM 1552</strain>
    </source>
</reference>
<gene>
    <name evidence="1" type="ORF">CLOSPI_00705</name>
</gene>
<accession>B1C0H6</accession>
<name>B1C0H6_9FIRM</name>